<name>R4K2Q9_CLOPA</name>
<dbReference type="PANTHER" id="PTHR30371:SF0">
    <property type="entry name" value="SEC-INDEPENDENT PROTEIN TRANSLOCASE PROTEIN TATC, CHLOROPLASTIC-RELATED"/>
    <property type="match status" value="1"/>
</dbReference>
<feature type="transmembrane region" description="Helical" evidence="5">
    <location>
        <begin position="151"/>
        <end position="172"/>
    </location>
</feature>
<dbReference type="RefSeq" id="WP_015614976.1">
    <property type="nucleotide sequence ID" value="NC_021182.1"/>
</dbReference>
<evidence type="ECO:0000256" key="1">
    <source>
        <dbReference type="ARBA" id="ARBA00004141"/>
    </source>
</evidence>
<feature type="transmembrane region" description="Helical" evidence="5">
    <location>
        <begin position="192"/>
        <end position="208"/>
    </location>
</feature>
<comment type="function">
    <text evidence="5">Part of the twin-arginine translocation (Tat) system that transports large folded proteins containing a characteristic twin-arginine motif in their signal peptide across membranes.</text>
</comment>
<dbReference type="KEGG" id="cpas:Clopa_1984"/>
<dbReference type="PANTHER" id="PTHR30371">
    <property type="entry name" value="SEC-INDEPENDENT PROTEIN TRANSLOCASE PROTEIN TATC"/>
    <property type="match status" value="1"/>
</dbReference>
<dbReference type="EMBL" id="CP003261">
    <property type="protein sequence ID" value="AGK96878.1"/>
    <property type="molecule type" value="Genomic_DNA"/>
</dbReference>
<keyword evidence="5" id="KW-0653">Protein transport</keyword>
<dbReference type="Pfam" id="PF00902">
    <property type="entry name" value="TatC"/>
    <property type="match status" value="1"/>
</dbReference>
<evidence type="ECO:0000313" key="7">
    <source>
        <dbReference type="EMBL" id="AGK96878.1"/>
    </source>
</evidence>
<dbReference type="STRING" id="86416.Clopa_1738"/>
<dbReference type="HOGENOM" id="CLU_031942_3_3_9"/>
<dbReference type="GO" id="GO:0043953">
    <property type="term" value="P:protein transport by the Tat complex"/>
    <property type="evidence" value="ECO:0007669"/>
    <property type="project" value="UniProtKB-UniRule"/>
</dbReference>
<feature type="transmembrane region" description="Helical" evidence="5">
    <location>
        <begin position="214"/>
        <end position="234"/>
    </location>
</feature>
<dbReference type="KEGG" id="cpas:Clopa_1738"/>
<comment type="similarity">
    <text evidence="5">Belongs to the TatC family.</text>
</comment>
<organism evidence="7 8">
    <name type="scientific">Clostridium pasteurianum BC1</name>
    <dbReference type="NCBI Taxonomy" id="86416"/>
    <lineage>
        <taxon>Bacteria</taxon>
        <taxon>Bacillati</taxon>
        <taxon>Bacillota</taxon>
        <taxon>Clostridia</taxon>
        <taxon>Eubacteriales</taxon>
        <taxon>Clostridiaceae</taxon>
        <taxon>Clostridium</taxon>
    </lineage>
</organism>
<dbReference type="InterPro" id="IPR002033">
    <property type="entry name" value="TatC"/>
</dbReference>
<evidence type="ECO:0000313" key="6">
    <source>
        <dbReference type="EMBL" id="AGK96657.1"/>
    </source>
</evidence>
<feature type="transmembrane region" description="Helical" evidence="5">
    <location>
        <begin position="102"/>
        <end position="126"/>
    </location>
</feature>
<keyword evidence="5" id="KW-0811">Translocation</keyword>
<dbReference type="PRINTS" id="PR01840">
    <property type="entry name" value="TATCFAMILY"/>
</dbReference>
<dbReference type="Proteomes" id="UP000013523">
    <property type="component" value="Chromosome"/>
</dbReference>
<feature type="transmembrane region" description="Helical" evidence="5">
    <location>
        <begin position="20"/>
        <end position="37"/>
    </location>
</feature>
<keyword evidence="5" id="KW-1003">Cell membrane</keyword>
<evidence type="ECO:0000313" key="8">
    <source>
        <dbReference type="Proteomes" id="UP000013523"/>
    </source>
</evidence>
<dbReference type="eggNOG" id="COG0805">
    <property type="taxonomic scope" value="Bacteria"/>
</dbReference>
<feature type="transmembrane region" description="Helical" evidence="5">
    <location>
        <begin position="70"/>
        <end position="90"/>
    </location>
</feature>
<proteinExistence type="inferred from homology"/>
<dbReference type="GO" id="GO:0065002">
    <property type="term" value="P:intracellular protein transmembrane transport"/>
    <property type="evidence" value="ECO:0007669"/>
    <property type="project" value="TreeGrafter"/>
</dbReference>
<reference evidence="7 8" key="1">
    <citation type="submission" date="2012-01" db="EMBL/GenBank/DDBJ databases">
        <title>Complete sequence of chromosome of Clostridium pasteurianum BC1.</title>
        <authorList>
            <consortium name="US DOE Joint Genome Institute"/>
            <person name="Lucas S."/>
            <person name="Han J."/>
            <person name="Lapidus A."/>
            <person name="Cheng J.-F."/>
            <person name="Goodwin L."/>
            <person name="Pitluck S."/>
            <person name="Peters L."/>
            <person name="Mikhailova N."/>
            <person name="Teshima H."/>
            <person name="Detter J.C."/>
            <person name="Han C."/>
            <person name="Tapia R."/>
            <person name="Land M."/>
            <person name="Hauser L."/>
            <person name="Kyrpides N."/>
            <person name="Ivanova N."/>
            <person name="Pagani I."/>
            <person name="Dunn J."/>
            <person name="Taghavi S."/>
            <person name="Francis A."/>
            <person name="van der Lelie D."/>
            <person name="Woyke T."/>
        </authorList>
    </citation>
    <scope>NUCLEOTIDE SEQUENCE [LARGE SCALE GENOMIC DNA]</scope>
    <source>
        <strain evidence="7 8">BC1</strain>
    </source>
</reference>
<keyword evidence="4 5" id="KW-0472">Membrane</keyword>
<protein>
    <recommendedName>
        <fullName evidence="5">Sec-independent protein translocase protein TatC</fullName>
    </recommendedName>
</protein>
<dbReference type="EMBL" id="CP003261">
    <property type="protein sequence ID" value="AGK96657.1"/>
    <property type="molecule type" value="Genomic_DNA"/>
</dbReference>
<keyword evidence="2 5" id="KW-0812">Transmembrane</keyword>
<evidence type="ECO:0000256" key="3">
    <source>
        <dbReference type="ARBA" id="ARBA00022989"/>
    </source>
</evidence>
<gene>
    <name evidence="5" type="primary">tatC</name>
    <name evidence="6" type="ORF">Clopa_1738</name>
    <name evidence="7" type="ORF">Clopa_1984</name>
</gene>
<keyword evidence="3 5" id="KW-1133">Transmembrane helix</keyword>
<keyword evidence="8" id="KW-1185">Reference proteome</keyword>
<evidence type="ECO:0000256" key="4">
    <source>
        <dbReference type="ARBA" id="ARBA00023136"/>
    </source>
</evidence>
<dbReference type="GO" id="GO:0009977">
    <property type="term" value="F:proton motive force dependent protein transmembrane transporter activity"/>
    <property type="evidence" value="ECO:0007669"/>
    <property type="project" value="TreeGrafter"/>
</dbReference>
<sequence>MIKSEQIVGFAKSLEKFRKIIITMLVIVIIAASLMYFEADFIIGILEKPIHGVNLYFMTPAEGMMVKMKIAFLGGIVISFPFMAYLLIYQAGSRLTGKVRRILYFFVTPVAVLLFIGGAFFGYRLLLPSTIEFLLSCGNDFMKANLSGDSYFSFVETILLAVGLIFELPLVLISLSRINVVNSKMLKGKRKIALMVSLVAVAFIAPSLDAMTFILVALPIIGLYEISIWSVYLLEKSDKKKQSSKVSENK</sequence>
<comment type="subunit">
    <text evidence="5">Forms a complex with TatA.</text>
</comment>
<dbReference type="GO" id="GO:0033281">
    <property type="term" value="C:TAT protein transport complex"/>
    <property type="evidence" value="ECO:0007669"/>
    <property type="project" value="UniProtKB-UniRule"/>
</dbReference>
<accession>R4K2Q9</accession>
<comment type="subcellular location">
    <subcellularLocation>
        <location evidence="5">Cell membrane</location>
        <topology evidence="5">Multi-pass membrane protein</topology>
    </subcellularLocation>
    <subcellularLocation>
        <location evidence="1">Membrane</location>
        <topology evidence="1">Multi-pass membrane protein</topology>
    </subcellularLocation>
</comment>
<evidence type="ECO:0000256" key="2">
    <source>
        <dbReference type="ARBA" id="ARBA00022692"/>
    </source>
</evidence>
<evidence type="ECO:0000256" key="5">
    <source>
        <dbReference type="HAMAP-Rule" id="MF_00902"/>
    </source>
</evidence>
<dbReference type="AlphaFoldDB" id="R4K2Q9"/>
<dbReference type="PATRIC" id="fig|86416.3.peg.1714"/>
<dbReference type="HAMAP" id="MF_00902">
    <property type="entry name" value="TatC"/>
    <property type="match status" value="1"/>
</dbReference>
<keyword evidence="5" id="KW-0813">Transport</keyword>
<dbReference type="OrthoDB" id="9777044at2"/>